<gene>
    <name evidence="1" type="ORF">Bpfe_031248</name>
</gene>
<dbReference type="Proteomes" id="UP001233172">
    <property type="component" value="Unassembled WGS sequence"/>
</dbReference>
<evidence type="ECO:0000313" key="1">
    <source>
        <dbReference type="EMBL" id="KAK0039316.1"/>
    </source>
</evidence>
<reference evidence="1" key="2">
    <citation type="submission" date="2023-04" db="EMBL/GenBank/DDBJ databases">
        <authorList>
            <person name="Bu L."/>
            <person name="Lu L."/>
            <person name="Laidemitt M.R."/>
            <person name="Zhang S.M."/>
            <person name="Mutuku M."/>
            <person name="Mkoji G."/>
            <person name="Steinauer M."/>
            <person name="Loker E.S."/>
        </authorList>
    </citation>
    <scope>NUCLEOTIDE SEQUENCE</scope>
    <source>
        <strain evidence="1">KasaAsao</strain>
        <tissue evidence="1">Whole Snail</tissue>
    </source>
</reference>
<dbReference type="SUPFAM" id="SSF48452">
    <property type="entry name" value="TPR-like"/>
    <property type="match status" value="1"/>
</dbReference>
<comment type="caution">
    <text evidence="1">The sequence shown here is derived from an EMBL/GenBank/DDBJ whole genome shotgun (WGS) entry which is preliminary data.</text>
</comment>
<proteinExistence type="predicted"/>
<evidence type="ECO:0000313" key="2">
    <source>
        <dbReference type="Proteomes" id="UP001233172"/>
    </source>
</evidence>
<dbReference type="Gene3D" id="1.25.40.10">
    <property type="entry name" value="Tetratricopeptide repeat domain"/>
    <property type="match status" value="1"/>
</dbReference>
<sequence>MLKTNPNEARVHYNLARVASLTAQSIEDRTARNLKLKEAQESYGKAVGIEFNKQNPDRVLLSLSYVALAKIYEFFDETEYAVKIYDAAIRVGDVTGGAYREALDGKARLLKNQ</sequence>
<keyword evidence="2" id="KW-1185">Reference proteome</keyword>
<organism evidence="1 2">
    <name type="scientific">Biomphalaria pfeifferi</name>
    <name type="common">Bloodfluke planorb</name>
    <name type="synonym">Freshwater snail</name>
    <dbReference type="NCBI Taxonomy" id="112525"/>
    <lineage>
        <taxon>Eukaryota</taxon>
        <taxon>Metazoa</taxon>
        <taxon>Spiralia</taxon>
        <taxon>Lophotrochozoa</taxon>
        <taxon>Mollusca</taxon>
        <taxon>Gastropoda</taxon>
        <taxon>Heterobranchia</taxon>
        <taxon>Euthyneura</taxon>
        <taxon>Panpulmonata</taxon>
        <taxon>Hygrophila</taxon>
        <taxon>Lymnaeoidea</taxon>
        <taxon>Planorbidae</taxon>
        <taxon>Biomphalaria</taxon>
    </lineage>
</organism>
<name>A0AAD8AN42_BIOPF</name>
<accession>A0AAD8AN42</accession>
<dbReference type="AlphaFoldDB" id="A0AAD8AN42"/>
<dbReference type="EMBL" id="JASAOG010000460">
    <property type="protein sequence ID" value="KAK0039316.1"/>
    <property type="molecule type" value="Genomic_DNA"/>
</dbReference>
<evidence type="ECO:0008006" key="3">
    <source>
        <dbReference type="Google" id="ProtNLM"/>
    </source>
</evidence>
<dbReference type="InterPro" id="IPR011990">
    <property type="entry name" value="TPR-like_helical_dom_sf"/>
</dbReference>
<protein>
    <recommendedName>
        <fullName evidence="3">Tetratricopeptide repeat protein</fullName>
    </recommendedName>
</protein>
<reference evidence="1" key="1">
    <citation type="journal article" date="2023" name="PLoS Negl. Trop. Dis.">
        <title>A genome sequence for Biomphalaria pfeifferi, the major vector snail for the human-infecting parasite Schistosoma mansoni.</title>
        <authorList>
            <person name="Bu L."/>
            <person name="Lu L."/>
            <person name="Laidemitt M.R."/>
            <person name="Zhang S.M."/>
            <person name="Mutuku M."/>
            <person name="Mkoji G."/>
            <person name="Steinauer M."/>
            <person name="Loker E.S."/>
        </authorList>
    </citation>
    <scope>NUCLEOTIDE SEQUENCE</scope>
    <source>
        <strain evidence="1">KasaAsao</strain>
    </source>
</reference>